<gene>
    <name evidence="2" type="ORF">GCM10009733_067620</name>
</gene>
<evidence type="ECO:0000313" key="3">
    <source>
        <dbReference type="Proteomes" id="UP001500064"/>
    </source>
</evidence>
<keyword evidence="1" id="KW-1133">Transmembrane helix</keyword>
<organism evidence="2 3">
    <name type="scientific">Nonomuraea maheshkhaliensis</name>
    <dbReference type="NCBI Taxonomy" id="419590"/>
    <lineage>
        <taxon>Bacteria</taxon>
        <taxon>Bacillati</taxon>
        <taxon>Actinomycetota</taxon>
        <taxon>Actinomycetes</taxon>
        <taxon>Streptosporangiales</taxon>
        <taxon>Streptosporangiaceae</taxon>
        <taxon>Nonomuraea</taxon>
    </lineage>
</organism>
<protein>
    <recommendedName>
        <fullName evidence="4">DUF4175 domain-containing protein</fullName>
    </recommendedName>
</protein>
<evidence type="ECO:0000313" key="2">
    <source>
        <dbReference type="EMBL" id="GAA1660333.1"/>
    </source>
</evidence>
<proteinExistence type="predicted"/>
<keyword evidence="3" id="KW-1185">Reference proteome</keyword>
<sequence length="71" mass="7915">MPRDLDRPQRVRRRVHRTDWMALLSGVLFIVLGILTVTRTIREPLVLVGVTVLGLAFAGLVAIVARVVRGK</sequence>
<accession>A0ABN2FVW9</accession>
<keyword evidence="1" id="KW-0812">Transmembrane</keyword>
<reference evidence="2 3" key="1">
    <citation type="journal article" date="2019" name="Int. J. Syst. Evol. Microbiol.">
        <title>The Global Catalogue of Microorganisms (GCM) 10K type strain sequencing project: providing services to taxonomists for standard genome sequencing and annotation.</title>
        <authorList>
            <consortium name="The Broad Institute Genomics Platform"/>
            <consortium name="The Broad Institute Genome Sequencing Center for Infectious Disease"/>
            <person name="Wu L."/>
            <person name="Ma J."/>
        </authorList>
    </citation>
    <scope>NUCLEOTIDE SEQUENCE [LARGE SCALE GENOMIC DNA]</scope>
    <source>
        <strain evidence="2 3">JCM 13929</strain>
    </source>
</reference>
<name>A0ABN2FVW9_9ACTN</name>
<dbReference type="EMBL" id="BAAAMU010000062">
    <property type="protein sequence ID" value="GAA1660333.1"/>
    <property type="molecule type" value="Genomic_DNA"/>
</dbReference>
<dbReference type="RefSeq" id="WP_346110602.1">
    <property type="nucleotide sequence ID" value="NZ_BAAAMU010000062.1"/>
</dbReference>
<comment type="caution">
    <text evidence="2">The sequence shown here is derived from an EMBL/GenBank/DDBJ whole genome shotgun (WGS) entry which is preliminary data.</text>
</comment>
<evidence type="ECO:0000256" key="1">
    <source>
        <dbReference type="SAM" id="Phobius"/>
    </source>
</evidence>
<dbReference type="Proteomes" id="UP001500064">
    <property type="component" value="Unassembled WGS sequence"/>
</dbReference>
<feature type="transmembrane region" description="Helical" evidence="1">
    <location>
        <begin position="20"/>
        <end position="38"/>
    </location>
</feature>
<evidence type="ECO:0008006" key="4">
    <source>
        <dbReference type="Google" id="ProtNLM"/>
    </source>
</evidence>
<feature type="transmembrane region" description="Helical" evidence="1">
    <location>
        <begin position="44"/>
        <end position="68"/>
    </location>
</feature>
<keyword evidence="1" id="KW-0472">Membrane</keyword>